<reference evidence="2" key="1">
    <citation type="journal article" date="2022" name="Mol. Ecol. Resour.">
        <title>The genomes of chicory, endive, great burdock and yacon provide insights into Asteraceae palaeo-polyploidization history and plant inulin production.</title>
        <authorList>
            <person name="Fan W."/>
            <person name="Wang S."/>
            <person name="Wang H."/>
            <person name="Wang A."/>
            <person name="Jiang F."/>
            <person name="Liu H."/>
            <person name="Zhao H."/>
            <person name="Xu D."/>
            <person name="Zhang Y."/>
        </authorList>
    </citation>
    <scope>NUCLEOTIDE SEQUENCE [LARGE SCALE GENOMIC DNA]</scope>
    <source>
        <strain evidence="2">cv. Niubang</strain>
    </source>
</reference>
<comment type="caution">
    <text evidence="1">The sequence shown here is derived from an EMBL/GenBank/DDBJ whole genome shotgun (WGS) entry which is preliminary data.</text>
</comment>
<accession>A0ACB8Y5G4</accession>
<keyword evidence="2" id="KW-1185">Reference proteome</keyword>
<name>A0ACB8Y5G4_ARCLA</name>
<evidence type="ECO:0000313" key="1">
    <source>
        <dbReference type="EMBL" id="KAI3680577.1"/>
    </source>
</evidence>
<dbReference type="EMBL" id="CM042059">
    <property type="protein sequence ID" value="KAI3680577.1"/>
    <property type="molecule type" value="Genomic_DNA"/>
</dbReference>
<gene>
    <name evidence="1" type="ORF">L6452_35350</name>
</gene>
<organism evidence="1 2">
    <name type="scientific">Arctium lappa</name>
    <name type="common">Greater burdock</name>
    <name type="synonym">Lappa major</name>
    <dbReference type="NCBI Taxonomy" id="4217"/>
    <lineage>
        <taxon>Eukaryota</taxon>
        <taxon>Viridiplantae</taxon>
        <taxon>Streptophyta</taxon>
        <taxon>Embryophyta</taxon>
        <taxon>Tracheophyta</taxon>
        <taxon>Spermatophyta</taxon>
        <taxon>Magnoliopsida</taxon>
        <taxon>eudicotyledons</taxon>
        <taxon>Gunneridae</taxon>
        <taxon>Pentapetalae</taxon>
        <taxon>asterids</taxon>
        <taxon>campanulids</taxon>
        <taxon>Asterales</taxon>
        <taxon>Asteraceae</taxon>
        <taxon>Carduoideae</taxon>
        <taxon>Cardueae</taxon>
        <taxon>Arctiinae</taxon>
        <taxon>Arctium</taxon>
    </lineage>
</organism>
<proteinExistence type="predicted"/>
<dbReference type="Proteomes" id="UP001055879">
    <property type="component" value="Linkage Group LG13"/>
</dbReference>
<evidence type="ECO:0000313" key="2">
    <source>
        <dbReference type="Proteomes" id="UP001055879"/>
    </source>
</evidence>
<sequence>MQIHRGIDYFHPSTVRKMAVSEEIQNTFLIYFRLRYKDILLVHFLAVPRSPLIMPSSARGRLNVSSLGMPSPKKNVASPPEEPPRYRPTNVFLVSRKRKLGGKMYLQAYLKDVAVVDVEASS</sequence>
<reference evidence="1 2" key="2">
    <citation type="journal article" date="2022" name="Mol. Ecol. Resour.">
        <title>The genomes of chicory, endive, great burdock and yacon provide insights into Asteraceae paleo-polyploidization history and plant inulin production.</title>
        <authorList>
            <person name="Fan W."/>
            <person name="Wang S."/>
            <person name="Wang H."/>
            <person name="Wang A."/>
            <person name="Jiang F."/>
            <person name="Liu H."/>
            <person name="Zhao H."/>
            <person name="Xu D."/>
            <person name="Zhang Y."/>
        </authorList>
    </citation>
    <scope>NUCLEOTIDE SEQUENCE [LARGE SCALE GENOMIC DNA]</scope>
    <source>
        <strain evidence="2">cv. Niubang</strain>
    </source>
</reference>
<protein>
    <submittedName>
        <fullName evidence="1">Uncharacterized protein</fullName>
    </submittedName>
</protein>